<keyword evidence="4" id="KW-1185">Reference proteome</keyword>
<proteinExistence type="predicted"/>
<feature type="domain" description="Peptidase C51" evidence="2">
    <location>
        <begin position="142"/>
        <end position="233"/>
    </location>
</feature>
<feature type="domain" description="Peptidoglycan binding-like" evidence="1">
    <location>
        <begin position="16"/>
        <end position="74"/>
    </location>
</feature>
<evidence type="ECO:0000313" key="3">
    <source>
        <dbReference type="EMBL" id="MFC5437148.1"/>
    </source>
</evidence>
<dbReference type="InterPro" id="IPR036365">
    <property type="entry name" value="PGBD-like_sf"/>
</dbReference>
<dbReference type="RefSeq" id="WP_377305263.1">
    <property type="nucleotide sequence ID" value="NZ_JBHSMK010000005.1"/>
</dbReference>
<organism evidence="3 4">
    <name type="scientific">Rhodanobacter umsongensis</name>
    <dbReference type="NCBI Taxonomy" id="633153"/>
    <lineage>
        <taxon>Bacteria</taxon>
        <taxon>Pseudomonadati</taxon>
        <taxon>Pseudomonadota</taxon>
        <taxon>Gammaproteobacteria</taxon>
        <taxon>Lysobacterales</taxon>
        <taxon>Rhodanobacteraceae</taxon>
        <taxon>Rhodanobacter</taxon>
    </lineage>
</organism>
<evidence type="ECO:0000259" key="2">
    <source>
        <dbReference type="Pfam" id="PF05257"/>
    </source>
</evidence>
<reference evidence="4" key="1">
    <citation type="journal article" date="2019" name="Int. J. Syst. Evol. Microbiol.">
        <title>The Global Catalogue of Microorganisms (GCM) 10K type strain sequencing project: providing services to taxonomists for standard genome sequencing and annotation.</title>
        <authorList>
            <consortium name="The Broad Institute Genomics Platform"/>
            <consortium name="The Broad Institute Genome Sequencing Center for Infectious Disease"/>
            <person name="Wu L."/>
            <person name="Ma J."/>
        </authorList>
    </citation>
    <scope>NUCLEOTIDE SEQUENCE [LARGE SCALE GENOMIC DNA]</scope>
    <source>
        <strain evidence="4">JCM 17130</strain>
    </source>
</reference>
<dbReference type="InterPro" id="IPR036366">
    <property type="entry name" value="PGBDSf"/>
</dbReference>
<gene>
    <name evidence="3" type="ORF">ACFPME_11305</name>
</gene>
<dbReference type="Pfam" id="PF01471">
    <property type="entry name" value="PG_binding_1"/>
    <property type="match status" value="1"/>
</dbReference>
<evidence type="ECO:0000259" key="1">
    <source>
        <dbReference type="Pfam" id="PF01471"/>
    </source>
</evidence>
<name>A0ABW0JM56_9GAMM</name>
<dbReference type="SUPFAM" id="SSF47090">
    <property type="entry name" value="PGBD-like"/>
    <property type="match status" value="1"/>
</dbReference>
<comment type="caution">
    <text evidence="3">The sequence shown here is derived from an EMBL/GenBank/DDBJ whole genome shotgun (WGS) entry which is preliminary data.</text>
</comment>
<dbReference type="SUPFAM" id="SSF54001">
    <property type="entry name" value="Cysteine proteinases"/>
    <property type="match status" value="1"/>
</dbReference>
<dbReference type="InterPro" id="IPR002477">
    <property type="entry name" value="Peptidoglycan-bd-like"/>
</dbReference>
<dbReference type="Gene3D" id="1.10.101.10">
    <property type="entry name" value="PGBD-like superfamily/PGBD"/>
    <property type="match status" value="1"/>
</dbReference>
<dbReference type="EMBL" id="JBHSMK010000005">
    <property type="protein sequence ID" value="MFC5437148.1"/>
    <property type="molecule type" value="Genomic_DNA"/>
</dbReference>
<sequence length="258" mass="27851">MSDGATTMDTLRRNDQGPPVRQLQKLLAQRGYAVDANGTFDTKTWQATRAFQAQNLDQHGQPLVVDGVVGPLTWWSLRNPKPFIRTPTAVDYATLPASGGSKLGRAALAAAIGELKANAREVGGNNRGPFVRKYLAPAGLDEGSSWCAGFVSWCFMQASGGDKAAMPFTYIASARTLLAEFKQRGWASAPGSGYLPQPGDVVVWWRVSLAGWLGHTGLVHSVQDGMLYTIEGNRSPRVQGFSYVLSRIDKLLGYGHVP</sequence>
<dbReference type="Gene3D" id="3.90.1720.10">
    <property type="entry name" value="endopeptidase domain like (from Nostoc punctiforme)"/>
    <property type="match status" value="1"/>
</dbReference>
<dbReference type="InterPro" id="IPR038765">
    <property type="entry name" value="Papain-like_cys_pep_sf"/>
</dbReference>
<accession>A0ABW0JM56</accession>
<dbReference type="InterPro" id="IPR007921">
    <property type="entry name" value="CHAP_dom"/>
</dbReference>
<evidence type="ECO:0000313" key="4">
    <source>
        <dbReference type="Proteomes" id="UP001596013"/>
    </source>
</evidence>
<dbReference type="Pfam" id="PF05257">
    <property type="entry name" value="CHAP"/>
    <property type="match status" value="1"/>
</dbReference>
<protein>
    <submittedName>
        <fullName evidence="3">CHAP domain-containing protein</fullName>
    </submittedName>
</protein>
<dbReference type="Proteomes" id="UP001596013">
    <property type="component" value="Unassembled WGS sequence"/>
</dbReference>